<proteinExistence type="predicted"/>
<feature type="compositionally biased region" description="Basic and acidic residues" evidence="1">
    <location>
        <begin position="20"/>
        <end position="29"/>
    </location>
</feature>
<evidence type="ECO:0000313" key="3">
    <source>
        <dbReference type="Proteomes" id="UP000007875"/>
    </source>
</evidence>
<sequence length="147" mass="16449">GETRPDPPSPIDPDPPSSSKNEDSCEKLKILQKNGPNEKSSKSKAGDLNTNNDQIKGPKSKPNSTKEFYHKKWKDDDLKKSKPKDSQSERSDDRYKSKKPDLEIYRPGSPASRGGGYRPNSGGGRGSRPQKYSEQRNKAMRKSESEK</sequence>
<dbReference type="Ensembl" id="ENSCSAVT00000015276.1">
    <property type="protein sequence ID" value="ENSCSAVP00000015102.1"/>
    <property type="gene ID" value="ENSCSAVG00000008852.1"/>
</dbReference>
<keyword evidence="3" id="KW-1185">Reference proteome</keyword>
<reference evidence="2" key="3">
    <citation type="submission" date="2025-09" db="UniProtKB">
        <authorList>
            <consortium name="Ensembl"/>
        </authorList>
    </citation>
    <scope>IDENTIFICATION</scope>
</reference>
<organism evidence="2 3">
    <name type="scientific">Ciona savignyi</name>
    <name type="common">Pacific transparent sea squirt</name>
    <dbReference type="NCBI Taxonomy" id="51511"/>
    <lineage>
        <taxon>Eukaryota</taxon>
        <taxon>Metazoa</taxon>
        <taxon>Chordata</taxon>
        <taxon>Tunicata</taxon>
        <taxon>Ascidiacea</taxon>
        <taxon>Phlebobranchia</taxon>
        <taxon>Cionidae</taxon>
        <taxon>Ciona</taxon>
    </lineage>
</organism>
<name>H2ZBY6_CIOSA</name>
<feature type="region of interest" description="Disordered" evidence="1">
    <location>
        <begin position="1"/>
        <end position="147"/>
    </location>
</feature>
<evidence type="ECO:0000256" key="1">
    <source>
        <dbReference type="SAM" id="MobiDB-lite"/>
    </source>
</evidence>
<dbReference type="GeneTree" id="ENSGT00390000017146"/>
<feature type="compositionally biased region" description="Pro residues" evidence="1">
    <location>
        <begin position="1"/>
        <end position="16"/>
    </location>
</feature>
<feature type="compositionally biased region" description="Basic and acidic residues" evidence="1">
    <location>
        <begin position="67"/>
        <end position="104"/>
    </location>
</feature>
<accession>H2ZBY6</accession>
<dbReference type="AlphaFoldDB" id="H2ZBY6"/>
<dbReference type="Proteomes" id="UP000007875">
    <property type="component" value="Unassembled WGS sequence"/>
</dbReference>
<feature type="compositionally biased region" description="Gly residues" evidence="1">
    <location>
        <begin position="113"/>
        <end position="126"/>
    </location>
</feature>
<reference evidence="2" key="2">
    <citation type="submission" date="2025-08" db="UniProtKB">
        <authorList>
            <consortium name="Ensembl"/>
        </authorList>
    </citation>
    <scope>IDENTIFICATION</scope>
</reference>
<protein>
    <submittedName>
        <fullName evidence="2">Uncharacterized protein</fullName>
    </submittedName>
</protein>
<evidence type="ECO:0000313" key="2">
    <source>
        <dbReference type="Ensembl" id="ENSCSAVP00000015102.1"/>
    </source>
</evidence>
<feature type="compositionally biased region" description="Basic and acidic residues" evidence="1">
    <location>
        <begin position="131"/>
        <end position="147"/>
    </location>
</feature>
<dbReference type="HOGENOM" id="CLU_1772257_0_0_1"/>
<reference evidence="3" key="1">
    <citation type="submission" date="2003-08" db="EMBL/GenBank/DDBJ databases">
        <authorList>
            <person name="Birren B."/>
            <person name="Nusbaum C."/>
            <person name="Abebe A."/>
            <person name="Abouelleil A."/>
            <person name="Adekoya E."/>
            <person name="Ait-zahra M."/>
            <person name="Allen N."/>
            <person name="Allen T."/>
            <person name="An P."/>
            <person name="Anderson M."/>
            <person name="Anderson S."/>
            <person name="Arachchi H."/>
            <person name="Armbruster J."/>
            <person name="Bachantsang P."/>
            <person name="Baldwin J."/>
            <person name="Barry A."/>
            <person name="Bayul T."/>
            <person name="Blitshsteyn B."/>
            <person name="Bloom T."/>
            <person name="Blye J."/>
            <person name="Boguslavskiy L."/>
            <person name="Borowsky M."/>
            <person name="Boukhgalter B."/>
            <person name="Brunache A."/>
            <person name="Butler J."/>
            <person name="Calixte N."/>
            <person name="Calvo S."/>
            <person name="Camarata J."/>
            <person name="Campo K."/>
            <person name="Chang J."/>
            <person name="Cheshatsang Y."/>
            <person name="Citroen M."/>
            <person name="Collymore A."/>
            <person name="Considine T."/>
            <person name="Cook A."/>
            <person name="Cooke P."/>
            <person name="Corum B."/>
            <person name="Cuomo C."/>
            <person name="David R."/>
            <person name="Dawoe T."/>
            <person name="Degray S."/>
            <person name="Dodge S."/>
            <person name="Dooley K."/>
            <person name="Dorje P."/>
            <person name="Dorjee K."/>
            <person name="Dorris L."/>
            <person name="Duffey N."/>
            <person name="Dupes A."/>
            <person name="Elkins T."/>
            <person name="Engels R."/>
            <person name="Erickson J."/>
            <person name="Farina A."/>
            <person name="Faro S."/>
            <person name="Ferreira P."/>
            <person name="Fischer H."/>
            <person name="Fitzgerald M."/>
            <person name="Foley K."/>
            <person name="Gage D."/>
            <person name="Galagan J."/>
            <person name="Gearin G."/>
            <person name="Gnerre S."/>
            <person name="Gnirke A."/>
            <person name="Goyette A."/>
            <person name="Graham J."/>
            <person name="Grandbois E."/>
            <person name="Gyaltsen K."/>
            <person name="Hafez N."/>
            <person name="Hagopian D."/>
            <person name="Hagos B."/>
            <person name="Hall J."/>
            <person name="Hatcher B."/>
            <person name="Heller A."/>
            <person name="Higgins H."/>
            <person name="Honan T."/>
            <person name="Horn A."/>
            <person name="Houde N."/>
            <person name="Hughes L."/>
            <person name="Hulme W."/>
            <person name="Husby E."/>
            <person name="Iliev I."/>
            <person name="Jaffe D."/>
            <person name="Jones C."/>
            <person name="Kamal M."/>
            <person name="Kamat A."/>
            <person name="Kamvysselis M."/>
            <person name="Karlsson E."/>
            <person name="Kells C."/>
            <person name="Kieu A."/>
            <person name="Kisner P."/>
            <person name="Kodira C."/>
            <person name="Kulbokas E."/>
            <person name="Labutti K."/>
            <person name="Lama D."/>
            <person name="Landers T."/>
            <person name="Leger J."/>
            <person name="Levine S."/>
            <person name="Lewis D."/>
            <person name="Lewis T."/>
            <person name="Lindblad-toh K."/>
            <person name="Liu X."/>
            <person name="Lokyitsang T."/>
            <person name="Lokyitsang Y."/>
            <person name="Lucien O."/>
            <person name="Lui A."/>
            <person name="Ma L.J."/>
            <person name="Mabbitt R."/>
            <person name="Macdonald J."/>
            <person name="Maclean C."/>
            <person name="Major J."/>
            <person name="Manning J."/>
            <person name="Marabella R."/>
            <person name="Maru K."/>
            <person name="Matthews C."/>
            <person name="Mauceli E."/>
            <person name="Mccarthy M."/>
            <person name="Mcdonough S."/>
            <person name="Mcghee T."/>
            <person name="Meldrim J."/>
            <person name="Meneus L."/>
            <person name="Mesirov J."/>
            <person name="Mihalev A."/>
            <person name="Mihova T."/>
            <person name="Mikkelsen T."/>
            <person name="Mlenga V."/>
            <person name="Moru K."/>
            <person name="Mozes J."/>
            <person name="Mulrain L."/>
            <person name="Munson G."/>
            <person name="Naylor J."/>
            <person name="Newes C."/>
            <person name="Nguyen C."/>
            <person name="Nguyen N."/>
            <person name="Nguyen T."/>
            <person name="Nicol R."/>
            <person name="Nielsen C."/>
            <person name="Nizzari M."/>
            <person name="Norbu C."/>
            <person name="Norbu N."/>
            <person name="O'donnell P."/>
            <person name="Okoawo O."/>
            <person name="O'leary S."/>
            <person name="Omotosho B."/>
            <person name="O'neill K."/>
            <person name="Osman S."/>
            <person name="Parker S."/>
            <person name="Perrin D."/>
            <person name="Phunkhang P."/>
            <person name="Piqani B."/>
            <person name="Purcell S."/>
            <person name="Rachupka T."/>
            <person name="Ramasamy U."/>
            <person name="Rameau R."/>
            <person name="Ray V."/>
            <person name="Raymond C."/>
            <person name="Retta R."/>
            <person name="Richardson S."/>
            <person name="Rise C."/>
            <person name="Rodriguez J."/>
            <person name="Rogers J."/>
            <person name="Rogov P."/>
            <person name="Rutman M."/>
            <person name="Schupbach R."/>
            <person name="Seaman C."/>
            <person name="Settipalli S."/>
            <person name="Sharpe T."/>
            <person name="Sheridan J."/>
            <person name="Sherpa N."/>
            <person name="Shi J."/>
            <person name="Smirnov S."/>
            <person name="Smith C."/>
            <person name="Sougnez C."/>
            <person name="Spencer B."/>
            <person name="Stalker J."/>
            <person name="Stange-thomann N."/>
            <person name="Stavropoulos S."/>
            <person name="Stetson K."/>
            <person name="Stone C."/>
            <person name="Stone S."/>
            <person name="Stubbs M."/>
            <person name="Talamas J."/>
            <person name="Tchuinga P."/>
            <person name="Tenzing P."/>
            <person name="Tesfaye S."/>
            <person name="Theodore J."/>
            <person name="Thoulutsang Y."/>
            <person name="Topham K."/>
            <person name="Towey S."/>
            <person name="Tsamla T."/>
            <person name="Tsomo N."/>
            <person name="Vallee D."/>
            <person name="Vassiliev H."/>
            <person name="Venkataraman V."/>
            <person name="Vinson J."/>
            <person name="Vo A."/>
            <person name="Wade C."/>
            <person name="Wang S."/>
            <person name="Wangchuk T."/>
            <person name="Wangdi T."/>
            <person name="Whittaker C."/>
            <person name="Wilkinson J."/>
            <person name="Wu Y."/>
            <person name="Wyman D."/>
            <person name="Yadav S."/>
            <person name="Yang S."/>
            <person name="Yang X."/>
            <person name="Yeager S."/>
            <person name="Yee E."/>
            <person name="Young G."/>
            <person name="Zainoun J."/>
            <person name="Zembeck L."/>
            <person name="Zimmer A."/>
            <person name="Zody M."/>
            <person name="Lander E."/>
        </authorList>
    </citation>
    <scope>NUCLEOTIDE SEQUENCE [LARGE SCALE GENOMIC DNA]</scope>
</reference>